<feature type="compositionally biased region" description="Polar residues" evidence="2">
    <location>
        <begin position="403"/>
        <end position="413"/>
    </location>
</feature>
<accession>A0AAF6BAL8</accession>
<feature type="compositionally biased region" description="Low complexity" evidence="2">
    <location>
        <begin position="288"/>
        <end position="301"/>
    </location>
</feature>
<proteinExistence type="predicted"/>
<gene>
    <name evidence="3" type="ORF">Mp_4g16760</name>
</gene>
<dbReference type="AlphaFoldDB" id="A0AAF6BAL8"/>
<feature type="coiled-coil region" evidence="1">
    <location>
        <begin position="535"/>
        <end position="611"/>
    </location>
</feature>
<dbReference type="EMBL" id="AP019869">
    <property type="protein sequence ID" value="BBN09052.1"/>
    <property type="molecule type" value="Genomic_DNA"/>
</dbReference>
<keyword evidence="1" id="KW-0175">Coiled coil</keyword>
<feature type="region of interest" description="Disordered" evidence="2">
    <location>
        <begin position="1"/>
        <end position="437"/>
    </location>
</feature>
<organism evidence="3 4">
    <name type="scientific">Marchantia polymorpha subsp. ruderalis</name>
    <dbReference type="NCBI Taxonomy" id="1480154"/>
    <lineage>
        <taxon>Eukaryota</taxon>
        <taxon>Viridiplantae</taxon>
        <taxon>Streptophyta</taxon>
        <taxon>Embryophyta</taxon>
        <taxon>Marchantiophyta</taxon>
        <taxon>Marchantiopsida</taxon>
        <taxon>Marchantiidae</taxon>
        <taxon>Marchantiales</taxon>
        <taxon>Marchantiaceae</taxon>
        <taxon>Marchantia</taxon>
    </lineage>
</organism>
<reference evidence="4" key="1">
    <citation type="journal article" date="2020" name="Curr. Biol.">
        <title>Chromatin organization in early land plants reveals an ancestral association between H3K27me3, transposons, and constitutive heterochromatin.</title>
        <authorList>
            <person name="Montgomery S.A."/>
            <person name="Tanizawa Y."/>
            <person name="Galik B."/>
            <person name="Wang N."/>
            <person name="Ito T."/>
            <person name="Mochizuki T."/>
            <person name="Akimcheva S."/>
            <person name="Bowman J.L."/>
            <person name="Cognat V."/>
            <person name="Marechal-Drouard L."/>
            <person name="Ekker H."/>
            <person name="Hong S.F."/>
            <person name="Kohchi T."/>
            <person name="Lin S.S."/>
            <person name="Liu L.D."/>
            <person name="Nakamura Y."/>
            <person name="Valeeva L.R."/>
            <person name="Shakirov E.V."/>
            <person name="Shippen D.E."/>
            <person name="Wei W.L."/>
            <person name="Yagura M."/>
            <person name="Yamaoka S."/>
            <person name="Yamato K.T."/>
            <person name="Liu C."/>
            <person name="Berger F."/>
        </authorList>
    </citation>
    <scope>NUCLEOTIDE SEQUENCE [LARGE SCALE GENOMIC DNA]</scope>
    <source>
        <strain evidence="4">Tak-1</strain>
    </source>
</reference>
<evidence type="ECO:0000256" key="1">
    <source>
        <dbReference type="SAM" id="Coils"/>
    </source>
</evidence>
<evidence type="ECO:0000313" key="4">
    <source>
        <dbReference type="Proteomes" id="UP001162541"/>
    </source>
</evidence>
<evidence type="ECO:0000313" key="3">
    <source>
        <dbReference type="EMBL" id="BBN09052.1"/>
    </source>
</evidence>
<protein>
    <submittedName>
        <fullName evidence="3">Uncharacterized protein</fullName>
    </submittedName>
</protein>
<evidence type="ECO:0000256" key="2">
    <source>
        <dbReference type="SAM" id="MobiDB-lite"/>
    </source>
</evidence>
<sequence>MERGTGGGATSRTHCSHTVAATARSVQPAEQNARRLVLPGSSAETATIATEKGSASPEKDGTARTSAGAVDHATPPADKRRPSGQELLRAVRTSVPPTHRRLPVDRRPLADVDLCLRVGRESSPTHRRPPTRRQDSPPVQRRKGKEPAEDPPSAQGQVDVDLRLRVGRSSPPVHRRSPVHRTPPHVPPVHRQESPPFQRRKGKEPAEEPPTRHRPAGPDPPAHHAPQFAPSAQGPSSRGDTSRERAEAAPSAGSPPIDAPSAVGPIGQGTSGERPPAMSPSAMDVRGATPAADKAPAIAPAHGPGTAPTDRSREQQQTEERSDCPRDEISMRDAQSNPAQPPSARSPSAAGDGGREDAVDNQQASDGDAARVHSPSALDILATSSEAAAVPSQAAHVDDVQPHSGQSPTQSMATEILHSDDDDGGSTEEMSGAEDTEEEEEEIVGAPAAALSEQVIPLLRYLDRKVDKYADPLQPGSYIELVRRRTRTKVHTSKLLARVDQELRELKEKHACLWGQYKLNQKFYKHSEKMKDEKLDELTKEQVKVKEALNSEQAQNRILSEELVRQTRLLEQCQLARQADEELIRRLQSECGELRAQRAEAESQLVIIEEDRRKEADRTKVETARRVAHCLKGYAHWEVKAQEKLTLREFELRAAGLLSGDSRSRRKVAKKLDAFLSKAQDTMSALEVEVSAALQRLGLRSRAEDWQGRELVRGSRPRRRRSTGSAECSVAWFRAGV</sequence>
<feature type="compositionally biased region" description="Basic and acidic residues" evidence="2">
    <location>
        <begin position="310"/>
        <end position="331"/>
    </location>
</feature>
<feature type="compositionally biased region" description="Basic residues" evidence="2">
    <location>
        <begin position="173"/>
        <end position="183"/>
    </location>
</feature>
<feature type="compositionally biased region" description="Acidic residues" evidence="2">
    <location>
        <begin position="420"/>
        <end position="437"/>
    </location>
</feature>
<name>A0AAF6BAL8_MARPO</name>
<feature type="compositionally biased region" description="Low complexity" evidence="2">
    <location>
        <begin position="334"/>
        <end position="350"/>
    </location>
</feature>
<dbReference type="Proteomes" id="UP001162541">
    <property type="component" value="Chromosome 4"/>
</dbReference>